<proteinExistence type="predicted"/>
<keyword evidence="1" id="KW-0732">Signal</keyword>
<dbReference type="EMBL" id="BAAANY010000001">
    <property type="protein sequence ID" value="GAA1656056.1"/>
    <property type="molecule type" value="Genomic_DNA"/>
</dbReference>
<evidence type="ECO:0000313" key="3">
    <source>
        <dbReference type="Proteomes" id="UP001500618"/>
    </source>
</evidence>
<comment type="caution">
    <text evidence="2">The sequence shown here is derived from an EMBL/GenBank/DDBJ whole genome shotgun (WGS) entry which is preliminary data.</text>
</comment>
<keyword evidence="3" id="KW-1185">Reference proteome</keyword>
<evidence type="ECO:0000256" key="1">
    <source>
        <dbReference type="SAM" id="SignalP"/>
    </source>
</evidence>
<evidence type="ECO:0000313" key="2">
    <source>
        <dbReference type="EMBL" id="GAA1656056.1"/>
    </source>
</evidence>
<dbReference type="Proteomes" id="UP001500618">
    <property type="component" value="Unassembled WGS sequence"/>
</dbReference>
<name>A0ABP4RMA0_9ACTN</name>
<protein>
    <submittedName>
        <fullName evidence="2">Uncharacterized protein</fullName>
    </submittedName>
</protein>
<organism evidence="2 3">
    <name type="scientific">Fodinicola feengrottensis</name>
    <dbReference type="NCBI Taxonomy" id="435914"/>
    <lineage>
        <taxon>Bacteria</taxon>
        <taxon>Bacillati</taxon>
        <taxon>Actinomycetota</taxon>
        <taxon>Actinomycetes</taxon>
        <taxon>Mycobacteriales</taxon>
        <taxon>Fodinicola</taxon>
    </lineage>
</organism>
<accession>A0ABP4RMA0</accession>
<feature type="signal peptide" evidence="1">
    <location>
        <begin position="1"/>
        <end position="26"/>
    </location>
</feature>
<sequence length="84" mass="8780">MFQLFHPIGGVFAVVTVVGFSGAAAAAATGPAVIIRINADKAANLRIRVPNPEYVRRILLATGRKLAGNVWPAQATHSRCTIGA</sequence>
<reference evidence="3" key="1">
    <citation type="journal article" date="2019" name="Int. J. Syst. Evol. Microbiol.">
        <title>The Global Catalogue of Microorganisms (GCM) 10K type strain sequencing project: providing services to taxonomists for standard genome sequencing and annotation.</title>
        <authorList>
            <consortium name="The Broad Institute Genomics Platform"/>
            <consortium name="The Broad Institute Genome Sequencing Center for Infectious Disease"/>
            <person name="Wu L."/>
            <person name="Ma J."/>
        </authorList>
    </citation>
    <scope>NUCLEOTIDE SEQUENCE [LARGE SCALE GENOMIC DNA]</scope>
    <source>
        <strain evidence="3">JCM 14718</strain>
    </source>
</reference>
<feature type="chain" id="PRO_5047161215" evidence="1">
    <location>
        <begin position="27"/>
        <end position="84"/>
    </location>
</feature>
<gene>
    <name evidence="2" type="ORF">GCM10009765_01630</name>
</gene>